<gene>
    <name evidence="3" type="ORF">EJQ19_06265</name>
</gene>
<organism evidence="3 4">
    <name type="scientific">Paenibacillus whitsoniae</name>
    <dbReference type="NCBI Taxonomy" id="2496558"/>
    <lineage>
        <taxon>Bacteria</taxon>
        <taxon>Bacillati</taxon>
        <taxon>Bacillota</taxon>
        <taxon>Bacilli</taxon>
        <taxon>Bacillales</taxon>
        <taxon>Paenibacillaceae</taxon>
        <taxon>Paenibacillus</taxon>
    </lineage>
</organism>
<feature type="region of interest" description="Disordered" evidence="1">
    <location>
        <begin position="73"/>
        <end position="99"/>
    </location>
</feature>
<accession>A0A3S0A6P3</accession>
<feature type="compositionally biased region" description="Basic residues" evidence="1">
    <location>
        <begin position="82"/>
        <end position="91"/>
    </location>
</feature>
<evidence type="ECO:0000259" key="2">
    <source>
        <dbReference type="Pfam" id="PF00532"/>
    </source>
</evidence>
<dbReference type="AlphaFoldDB" id="A0A3S0A6P3"/>
<protein>
    <submittedName>
        <fullName evidence="3">LacI family transcriptional regulator</fullName>
    </submittedName>
</protein>
<dbReference type="EMBL" id="RXHU01000015">
    <property type="protein sequence ID" value="RTE10862.1"/>
    <property type="molecule type" value="Genomic_DNA"/>
</dbReference>
<sequence>MKILGDSVGIVLPDMTNPYFMEIARAIQHRCFQEGYHLLFVDAEESADKEKEAIKFLLEKRIEALILAGVGQQPGANSAAQRHGHSRHSRRSPILEPEA</sequence>
<dbReference type="Pfam" id="PF00532">
    <property type="entry name" value="Peripla_BP_1"/>
    <property type="match status" value="1"/>
</dbReference>
<dbReference type="InterPro" id="IPR001761">
    <property type="entry name" value="Peripla_BP/Lac1_sug-bd_dom"/>
</dbReference>
<evidence type="ECO:0000256" key="1">
    <source>
        <dbReference type="SAM" id="MobiDB-lite"/>
    </source>
</evidence>
<dbReference type="RefSeq" id="WP_126140325.1">
    <property type="nucleotide sequence ID" value="NZ_RXHU01000015.1"/>
</dbReference>
<name>A0A3S0A6P3_9BACL</name>
<dbReference type="Gene3D" id="3.40.50.2300">
    <property type="match status" value="1"/>
</dbReference>
<dbReference type="OrthoDB" id="9796186at2"/>
<dbReference type="InterPro" id="IPR028082">
    <property type="entry name" value="Peripla_BP_I"/>
</dbReference>
<reference evidence="3 4" key="1">
    <citation type="submission" date="2018-12" db="EMBL/GenBank/DDBJ databases">
        <title>Bacillus ochoae sp. nov., Paenibacillus whitsoniae sp. nov., Paenibacillus spiritus sp. nov. Isolated from the Mars Exploration Rover during spacecraft assembly.</title>
        <authorList>
            <person name="Seuylemezian A."/>
            <person name="Vaishampayan P."/>
        </authorList>
    </citation>
    <scope>NUCLEOTIDE SEQUENCE [LARGE SCALE GENOMIC DNA]</scope>
    <source>
        <strain evidence="3 4">MER 54</strain>
    </source>
</reference>
<evidence type="ECO:0000313" key="4">
    <source>
        <dbReference type="Proteomes" id="UP000276128"/>
    </source>
</evidence>
<evidence type="ECO:0000313" key="3">
    <source>
        <dbReference type="EMBL" id="RTE10862.1"/>
    </source>
</evidence>
<comment type="caution">
    <text evidence="3">The sequence shown here is derived from an EMBL/GenBank/DDBJ whole genome shotgun (WGS) entry which is preliminary data.</text>
</comment>
<proteinExistence type="predicted"/>
<keyword evidence="4" id="KW-1185">Reference proteome</keyword>
<dbReference type="SUPFAM" id="SSF53822">
    <property type="entry name" value="Periplasmic binding protein-like I"/>
    <property type="match status" value="1"/>
</dbReference>
<dbReference type="Proteomes" id="UP000276128">
    <property type="component" value="Unassembled WGS sequence"/>
</dbReference>
<feature type="domain" description="Periplasmic binding protein/LacI sugar binding" evidence="2">
    <location>
        <begin position="6"/>
        <end position="73"/>
    </location>
</feature>